<dbReference type="SMART" id="SM00283">
    <property type="entry name" value="MA"/>
    <property type="match status" value="1"/>
</dbReference>
<dbReference type="InterPro" id="IPR051310">
    <property type="entry name" value="MCP_chemotaxis"/>
</dbReference>
<evidence type="ECO:0000313" key="8">
    <source>
        <dbReference type="Proteomes" id="UP000298058"/>
    </source>
</evidence>
<evidence type="ECO:0000256" key="2">
    <source>
        <dbReference type="ARBA" id="ARBA00029447"/>
    </source>
</evidence>
<comment type="similarity">
    <text evidence="2">Belongs to the methyl-accepting chemotaxis (MCP) protein family.</text>
</comment>
<evidence type="ECO:0000256" key="4">
    <source>
        <dbReference type="SAM" id="Phobius"/>
    </source>
</evidence>
<dbReference type="PANTHER" id="PTHR43531:SF11">
    <property type="entry name" value="METHYL-ACCEPTING CHEMOTAXIS PROTEIN 3"/>
    <property type="match status" value="1"/>
</dbReference>
<dbReference type="InterPro" id="IPR013655">
    <property type="entry name" value="PAS_fold_3"/>
</dbReference>
<dbReference type="Gene3D" id="3.30.450.20">
    <property type="entry name" value="PAS domain"/>
    <property type="match status" value="1"/>
</dbReference>
<dbReference type="NCBIfam" id="TIGR00229">
    <property type="entry name" value="sensory_box"/>
    <property type="match status" value="1"/>
</dbReference>
<keyword evidence="4" id="KW-1133">Transmembrane helix</keyword>
<dbReference type="PANTHER" id="PTHR43531">
    <property type="entry name" value="PROTEIN ICFG"/>
    <property type="match status" value="1"/>
</dbReference>
<dbReference type="CDD" id="cd00130">
    <property type="entry name" value="PAS"/>
    <property type="match status" value="1"/>
</dbReference>
<dbReference type="Pfam" id="PF08447">
    <property type="entry name" value="PAS_3"/>
    <property type="match status" value="1"/>
</dbReference>
<feature type="transmembrane region" description="Helical" evidence="4">
    <location>
        <begin position="157"/>
        <end position="175"/>
    </location>
</feature>
<dbReference type="InterPro" id="IPR004089">
    <property type="entry name" value="MCPsignal_dom"/>
</dbReference>
<name>A0A4R9M2P2_9LEPT</name>
<dbReference type="Proteomes" id="UP000298058">
    <property type="component" value="Unassembled WGS sequence"/>
</dbReference>
<dbReference type="RefSeq" id="WP_135759408.1">
    <property type="nucleotide sequence ID" value="NZ_RQHW01000015.1"/>
</dbReference>
<evidence type="ECO:0000256" key="1">
    <source>
        <dbReference type="ARBA" id="ARBA00022500"/>
    </source>
</evidence>
<gene>
    <name evidence="7" type="ORF">EHS15_04765</name>
</gene>
<evidence type="ECO:0000313" key="7">
    <source>
        <dbReference type="EMBL" id="TGN20251.1"/>
    </source>
</evidence>
<comment type="caution">
    <text evidence="7">The sequence shown here is derived from an EMBL/GenBank/DDBJ whole genome shotgun (WGS) entry which is preliminary data.</text>
</comment>
<evidence type="ECO:0000259" key="5">
    <source>
        <dbReference type="PROSITE" id="PS50111"/>
    </source>
</evidence>
<dbReference type="EMBL" id="RQHW01000015">
    <property type="protein sequence ID" value="TGN20251.1"/>
    <property type="molecule type" value="Genomic_DNA"/>
</dbReference>
<dbReference type="SMART" id="SM00086">
    <property type="entry name" value="PAC"/>
    <property type="match status" value="1"/>
</dbReference>
<keyword evidence="1" id="KW-0145">Chemotaxis</keyword>
<feature type="transmembrane region" description="Helical" evidence="4">
    <location>
        <begin position="181"/>
        <end position="205"/>
    </location>
</feature>
<keyword evidence="4" id="KW-0812">Transmembrane</keyword>
<dbReference type="InterPro" id="IPR000014">
    <property type="entry name" value="PAS"/>
</dbReference>
<proteinExistence type="inferred from homology"/>
<keyword evidence="4" id="KW-0472">Membrane</keyword>
<accession>A0A4R9M2P2</accession>
<keyword evidence="3" id="KW-0807">Transducer</keyword>
<dbReference type="PROSITE" id="PS50112">
    <property type="entry name" value="PAS"/>
    <property type="match status" value="1"/>
</dbReference>
<feature type="domain" description="PAS" evidence="6">
    <location>
        <begin position="25"/>
        <end position="51"/>
    </location>
</feature>
<dbReference type="PROSITE" id="PS50111">
    <property type="entry name" value="CHEMOTAXIS_TRANSDUC_2"/>
    <property type="match status" value="1"/>
</dbReference>
<sequence>MRNNGPLTNIESKLKPGQNIISKTDLKGIIEFVNPEFCDISGFTEDELIGKPQNIIRHPAVPGYVFAEMWATIKNNQSWNGVVINRCKNGDHYWVDASVSPLFKDDQPVGYMSVRSLATEEQIHHAKILFGMIKDEKTILEKTFSLISGWLANQRNIFFLIFPLVLAASALYLYFAKENHFLGILFFIIALLASFSGNIFQGILFRKEVKILQTSIQTMAQRDLKTEFPVPKHFSSCITLFQQLQILKVEMKGLVTQLYSNSDFVSTNAEEAGNSIEQIDASVEELSKALNILSDSVSVTLQSTSSAGDQIINLTEAIVSINNQANVLSKVIAETRDVIDQSFSVSKHLSGQMSEFSSSLDSGTKRLQTLAAKSTEIEKILSSISYVADRTNLLSLNAAIEASRAGEAGAGFAVVAEEIKKLAEQSSKSAKEIHQSIGSFQSELLSVTQENQVRLSELQKGASDIVKIESSFQEIFKHSEREKVAIQELVDIAAKIDSLSQLLTHELDTILDRNTENSSVVSELANTSEEQSASIHAISDAMQNLRKVATSLYSTTKFFRF</sequence>
<dbReference type="SUPFAM" id="SSF55785">
    <property type="entry name" value="PYP-like sensor domain (PAS domain)"/>
    <property type="match status" value="1"/>
</dbReference>
<dbReference type="GO" id="GO:0007165">
    <property type="term" value="P:signal transduction"/>
    <property type="evidence" value="ECO:0007669"/>
    <property type="project" value="UniProtKB-KW"/>
</dbReference>
<dbReference type="GO" id="GO:0005886">
    <property type="term" value="C:plasma membrane"/>
    <property type="evidence" value="ECO:0007669"/>
    <property type="project" value="TreeGrafter"/>
</dbReference>
<protein>
    <submittedName>
        <fullName evidence="7">PAS domain S-box protein</fullName>
    </submittedName>
</protein>
<dbReference type="InterPro" id="IPR035965">
    <property type="entry name" value="PAS-like_dom_sf"/>
</dbReference>
<feature type="domain" description="Methyl-accepting transducer" evidence="5">
    <location>
        <begin position="275"/>
        <end position="539"/>
    </location>
</feature>
<dbReference type="Pfam" id="PF00015">
    <property type="entry name" value="MCPsignal"/>
    <property type="match status" value="1"/>
</dbReference>
<dbReference type="OrthoDB" id="369835at2"/>
<dbReference type="GO" id="GO:0004888">
    <property type="term" value="F:transmembrane signaling receptor activity"/>
    <property type="evidence" value="ECO:0007669"/>
    <property type="project" value="TreeGrafter"/>
</dbReference>
<dbReference type="AlphaFoldDB" id="A0A4R9M2P2"/>
<evidence type="ECO:0000259" key="6">
    <source>
        <dbReference type="PROSITE" id="PS50112"/>
    </source>
</evidence>
<keyword evidence="8" id="KW-1185">Reference proteome</keyword>
<reference evidence="7" key="1">
    <citation type="journal article" date="2019" name="PLoS Negl. Trop. Dis.">
        <title>Revisiting the worldwide diversity of Leptospira species in the environment.</title>
        <authorList>
            <person name="Vincent A.T."/>
            <person name="Schiettekatte O."/>
            <person name="Bourhy P."/>
            <person name="Veyrier F.J."/>
            <person name="Picardeau M."/>
        </authorList>
    </citation>
    <scope>NUCLEOTIDE SEQUENCE [LARGE SCALE GENOMIC DNA]</scope>
    <source>
        <strain evidence="7">201300427</strain>
    </source>
</reference>
<organism evidence="7 8">
    <name type="scientific">Leptospira idonii</name>
    <dbReference type="NCBI Taxonomy" id="1193500"/>
    <lineage>
        <taxon>Bacteria</taxon>
        <taxon>Pseudomonadati</taxon>
        <taxon>Spirochaetota</taxon>
        <taxon>Spirochaetia</taxon>
        <taxon>Leptospirales</taxon>
        <taxon>Leptospiraceae</taxon>
        <taxon>Leptospira</taxon>
    </lineage>
</organism>
<dbReference type="Gene3D" id="1.10.287.950">
    <property type="entry name" value="Methyl-accepting chemotaxis protein"/>
    <property type="match status" value="1"/>
</dbReference>
<dbReference type="SUPFAM" id="SSF58104">
    <property type="entry name" value="Methyl-accepting chemotaxis protein (MCP) signaling domain"/>
    <property type="match status" value="1"/>
</dbReference>
<dbReference type="InterPro" id="IPR001610">
    <property type="entry name" value="PAC"/>
</dbReference>
<dbReference type="GO" id="GO:0006935">
    <property type="term" value="P:chemotaxis"/>
    <property type="evidence" value="ECO:0007669"/>
    <property type="project" value="UniProtKB-KW"/>
</dbReference>
<evidence type="ECO:0000256" key="3">
    <source>
        <dbReference type="PROSITE-ProRule" id="PRU00284"/>
    </source>
</evidence>